<sequence length="310" mass="32326">MIYTVTLNPAVDKTAQVPNFSIDAVNRIEELRQDAGGKGINVSKVVAALGGETEALCLLAGNAGRWIQGQLGSMRIACDPFEVAGETRTNLKLVDPIRGTHTDINEPGPTVPREALAEVLSALVSKVTGDDVVVLAGSLPVGVSPALYASWIDELGRRGCRTYLDADGEALRLGVEARPSFIKPNLPELSELCGRRFQDNADVARTARDLVADGISRVVVSLGSEGALFVSEAGAWLARAPKVTVGSTVGSGDSVVAAVAYSEQVGLAEEGTMRLSMACGAANAMQSGTQAAPRDLVDSLVSDVVIEQVL</sequence>
<evidence type="ECO:0000256" key="1">
    <source>
        <dbReference type="ARBA" id="ARBA00010688"/>
    </source>
</evidence>
<organism evidence="8 9">
    <name type="scientific">Olsenella absiana</name>
    <dbReference type="NCBI Taxonomy" id="3115222"/>
    <lineage>
        <taxon>Bacteria</taxon>
        <taxon>Bacillati</taxon>
        <taxon>Actinomycetota</taxon>
        <taxon>Coriobacteriia</taxon>
        <taxon>Coriobacteriales</taxon>
        <taxon>Atopobiaceae</taxon>
        <taxon>Olsenella</taxon>
    </lineage>
</organism>
<reference evidence="8 9" key="1">
    <citation type="submission" date="2024-01" db="EMBL/GenBank/DDBJ databases">
        <title>Description of Olsenella sp. nov., isolated from pig feces.</title>
        <authorList>
            <person name="Chang Y.-H."/>
        </authorList>
    </citation>
    <scope>NUCLEOTIDE SEQUENCE [LARGE SCALE GENOMIC DNA]</scope>
    <source>
        <strain evidence="8 9">YH-ols2223</strain>
    </source>
</reference>
<dbReference type="NCBIfam" id="TIGR03828">
    <property type="entry name" value="pfkB"/>
    <property type="match status" value="1"/>
</dbReference>
<evidence type="ECO:0000256" key="5">
    <source>
        <dbReference type="ARBA" id="ARBA00022840"/>
    </source>
</evidence>
<keyword evidence="2 6" id="KW-0808">Transferase</keyword>
<evidence type="ECO:0000256" key="4">
    <source>
        <dbReference type="ARBA" id="ARBA00022777"/>
    </source>
</evidence>
<evidence type="ECO:0000313" key="9">
    <source>
        <dbReference type="Proteomes" id="UP001332931"/>
    </source>
</evidence>
<dbReference type="CDD" id="cd01164">
    <property type="entry name" value="FruK_PfkB_like"/>
    <property type="match status" value="1"/>
</dbReference>
<keyword evidence="3" id="KW-0547">Nucleotide-binding</keyword>
<dbReference type="PIRSF" id="PIRSF000535">
    <property type="entry name" value="1PFK/6PFK/LacC"/>
    <property type="match status" value="1"/>
</dbReference>
<evidence type="ECO:0000313" key="8">
    <source>
        <dbReference type="EMBL" id="MEE6148163.1"/>
    </source>
</evidence>
<protein>
    <submittedName>
        <fullName evidence="8">1-phosphofructokinase</fullName>
        <ecNumber evidence="8">2.7.1.56</ecNumber>
    </submittedName>
</protein>
<dbReference type="EMBL" id="JAZGJQ010000014">
    <property type="protein sequence ID" value="MEE6148163.1"/>
    <property type="molecule type" value="Genomic_DNA"/>
</dbReference>
<evidence type="ECO:0000259" key="7">
    <source>
        <dbReference type="Pfam" id="PF00294"/>
    </source>
</evidence>
<proteinExistence type="inferred from homology"/>
<comment type="caution">
    <text evidence="8">The sequence shown here is derived from an EMBL/GenBank/DDBJ whole genome shotgun (WGS) entry which is preliminary data.</text>
</comment>
<dbReference type="Proteomes" id="UP001332931">
    <property type="component" value="Unassembled WGS sequence"/>
</dbReference>
<accession>A0ABU7RC26</accession>
<keyword evidence="4" id="KW-0418">Kinase</keyword>
<dbReference type="PANTHER" id="PTHR46566">
    <property type="entry name" value="1-PHOSPHOFRUCTOKINASE-RELATED"/>
    <property type="match status" value="1"/>
</dbReference>
<dbReference type="Pfam" id="PF00294">
    <property type="entry name" value="PfkB"/>
    <property type="match status" value="1"/>
</dbReference>
<dbReference type="NCBIfam" id="TIGR03168">
    <property type="entry name" value="1-PFK"/>
    <property type="match status" value="1"/>
</dbReference>
<evidence type="ECO:0000256" key="3">
    <source>
        <dbReference type="ARBA" id="ARBA00022741"/>
    </source>
</evidence>
<keyword evidence="5" id="KW-0067">ATP-binding</keyword>
<dbReference type="InterPro" id="IPR022463">
    <property type="entry name" value="1-PFruKinase"/>
</dbReference>
<dbReference type="InterPro" id="IPR011611">
    <property type="entry name" value="PfkB_dom"/>
</dbReference>
<gene>
    <name evidence="8" type="primary">pfkB</name>
    <name evidence="8" type="ORF">VXJ25_09250</name>
</gene>
<dbReference type="SUPFAM" id="SSF53613">
    <property type="entry name" value="Ribokinase-like"/>
    <property type="match status" value="1"/>
</dbReference>
<evidence type="ECO:0000256" key="2">
    <source>
        <dbReference type="ARBA" id="ARBA00022679"/>
    </source>
</evidence>
<comment type="similarity">
    <text evidence="1">Belongs to the carbohydrate kinase PfkB family.</text>
</comment>
<dbReference type="EC" id="2.7.1.56" evidence="8"/>
<dbReference type="RefSeq" id="WP_330958930.1">
    <property type="nucleotide sequence ID" value="NZ_JAZGJQ010000014.1"/>
</dbReference>
<feature type="domain" description="Carbohydrate kinase PfkB" evidence="7">
    <location>
        <begin position="20"/>
        <end position="291"/>
    </location>
</feature>
<evidence type="ECO:0000256" key="6">
    <source>
        <dbReference type="PIRNR" id="PIRNR000535"/>
    </source>
</evidence>
<name>A0ABU7RC26_9ACTN</name>
<dbReference type="PANTHER" id="PTHR46566:SF2">
    <property type="entry name" value="ATP-DEPENDENT 6-PHOSPHOFRUCTOKINASE ISOZYME 2"/>
    <property type="match status" value="1"/>
</dbReference>
<dbReference type="InterPro" id="IPR017583">
    <property type="entry name" value="Tagatose/fructose_Pkinase"/>
</dbReference>
<dbReference type="Gene3D" id="3.40.1190.20">
    <property type="match status" value="1"/>
</dbReference>
<dbReference type="GO" id="GO:0008662">
    <property type="term" value="F:1-phosphofructokinase activity"/>
    <property type="evidence" value="ECO:0007669"/>
    <property type="project" value="UniProtKB-EC"/>
</dbReference>
<keyword evidence="9" id="KW-1185">Reference proteome</keyword>
<dbReference type="InterPro" id="IPR029056">
    <property type="entry name" value="Ribokinase-like"/>
</dbReference>